<proteinExistence type="predicted"/>
<name>A0A5R8P764_9NOCA</name>
<evidence type="ECO:0000313" key="1">
    <source>
        <dbReference type="EMBL" id="TLF96836.1"/>
    </source>
</evidence>
<dbReference type="OrthoDB" id="5072720at2"/>
<sequence>MANHHRPDQRARALAALQLRINGHTWQEIADQTDWKTEAGVRRAVGALLDKWESESVDEYRTVQDQRYLALLRAWWPAATGTHDDDPDDKAAGIVLRVMEAINKLHGLNRETPGGNDQRMSPDEFRAALAEYVALQSAPAAALEPAAQR</sequence>
<protein>
    <submittedName>
        <fullName evidence="1">Uncharacterized protein</fullName>
    </submittedName>
</protein>
<organism evidence="1 2">
    <name type="scientific">Nocardia cyriacigeorgica</name>
    <dbReference type="NCBI Taxonomy" id="135487"/>
    <lineage>
        <taxon>Bacteria</taxon>
        <taxon>Bacillati</taxon>
        <taxon>Actinomycetota</taxon>
        <taxon>Actinomycetes</taxon>
        <taxon>Mycobacteriales</taxon>
        <taxon>Nocardiaceae</taxon>
        <taxon>Nocardia</taxon>
    </lineage>
</organism>
<dbReference type="Proteomes" id="UP000308349">
    <property type="component" value="Unassembled WGS sequence"/>
</dbReference>
<reference evidence="1 2" key="1">
    <citation type="submission" date="2019-05" db="EMBL/GenBank/DDBJ databases">
        <title>Genomes sequences of two Nocardia cyriacigeorgica environmental isolates, type strains Nocardia asteroides ATCC 19247 and Nocardia cyriacigeorgica DSM 44484.</title>
        <authorList>
            <person name="Vautrin F."/>
            <person name="Bergeron E."/>
            <person name="Dubost A."/>
            <person name="Abrouk D."/>
            <person name="Rodriguez Nava V."/>
            <person name="Pujic P."/>
        </authorList>
    </citation>
    <scope>NUCLEOTIDE SEQUENCE [LARGE SCALE GENOMIC DNA]</scope>
    <source>
        <strain evidence="1 2">EML 1456</strain>
    </source>
</reference>
<accession>A0A5R8P764</accession>
<evidence type="ECO:0000313" key="2">
    <source>
        <dbReference type="Proteomes" id="UP000308349"/>
    </source>
</evidence>
<dbReference type="EMBL" id="VBUU01000040">
    <property type="protein sequence ID" value="TLF96836.1"/>
    <property type="molecule type" value="Genomic_DNA"/>
</dbReference>
<gene>
    <name evidence="1" type="ORF">FEK35_27490</name>
</gene>
<dbReference type="AlphaFoldDB" id="A0A5R8P764"/>
<comment type="caution">
    <text evidence="1">The sequence shown here is derived from an EMBL/GenBank/DDBJ whole genome shotgun (WGS) entry which is preliminary data.</text>
</comment>
<dbReference type="RefSeq" id="WP_138458677.1">
    <property type="nucleotide sequence ID" value="NZ_VBUU01000040.1"/>
</dbReference>